<evidence type="ECO:0000313" key="6">
    <source>
        <dbReference type="EMBL" id="OOF40848.1"/>
    </source>
</evidence>
<evidence type="ECO:0000259" key="3">
    <source>
        <dbReference type="Pfam" id="PF18809"/>
    </source>
</evidence>
<feature type="compositionally biased region" description="Polar residues" evidence="2">
    <location>
        <begin position="1298"/>
        <end position="1309"/>
    </location>
</feature>
<evidence type="ECO:0000256" key="1">
    <source>
        <dbReference type="SAM" id="Coils"/>
    </source>
</evidence>
<evidence type="ECO:0000313" key="7">
    <source>
        <dbReference type="Proteomes" id="UP000189426"/>
    </source>
</evidence>
<evidence type="ECO:0008006" key="8">
    <source>
        <dbReference type="Google" id="ProtNLM"/>
    </source>
</evidence>
<comment type="caution">
    <text evidence="6">The sequence shown here is derived from an EMBL/GenBank/DDBJ whole genome shotgun (WGS) entry which is preliminary data.</text>
</comment>
<gene>
    <name evidence="6" type="ORF">BKK47_02780</name>
</gene>
<feature type="compositionally biased region" description="Polar residues" evidence="2">
    <location>
        <begin position="805"/>
        <end position="821"/>
    </location>
</feature>
<dbReference type="InterPro" id="IPR041092">
    <property type="entry name" value="PBECR1"/>
</dbReference>
<dbReference type="Proteomes" id="UP000189426">
    <property type="component" value="Unassembled WGS sequence"/>
</dbReference>
<dbReference type="Pfam" id="PF18809">
    <property type="entry name" value="PBECR1"/>
    <property type="match status" value="1"/>
</dbReference>
<evidence type="ECO:0000256" key="2">
    <source>
        <dbReference type="SAM" id="MobiDB-lite"/>
    </source>
</evidence>
<reference evidence="6 7" key="1">
    <citation type="submission" date="2016-10" db="EMBL/GenBank/DDBJ databases">
        <title>Rodentibacter gen. nov. and new species.</title>
        <authorList>
            <person name="Christensen H."/>
        </authorList>
    </citation>
    <scope>NUCLEOTIDE SEQUENCE [LARGE SCALE GENOMIC DNA]</scope>
    <source>
        <strain evidence="6 7">Ppn418</strain>
    </source>
</reference>
<dbReference type="InterPro" id="IPR040561">
    <property type="entry name" value="LPD38"/>
</dbReference>
<dbReference type="EMBL" id="MLHG01000016">
    <property type="protein sequence ID" value="OOF40848.1"/>
    <property type="molecule type" value="Genomic_DNA"/>
</dbReference>
<feature type="domain" description="Phage-Barnase-EndoU-ColicinE5/D-RelE-like nuclease" evidence="3">
    <location>
        <begin position="633"/>
        <end position="742"/>
    </location>
</feature>
<organism evidence="6 7">
    <name type="scientific">Rodentibacter mrazii</name>
    <dbReference type="NCBI Taxonomy" id="1908257"/>
    <lineage>
        <taxon>Bacteria</taxon>
        <taxon>Pseudomonadati</taxon>
        <taxon>Pseudomonadota</taxon>
        <taxon>Gammaproteobacteria</taxon>
        <taxon>Pasteurellales</taxon>
        <taxon>Pasteurellaceae</taxon>
        <taxon>Rodentibacter</taxon>
    </lineage>
</organism>
<dbReference type="InterPro" id="IPR041131">
    <property type="entry name" value="MuF_C"/>
</dbReference>
<feature type="coiled-coil region" evidence="1">
    <location>
        <begin position="1447"/>
        <end position="1474"/>
    </location>
</feature>
<name>A0A1V3IIF3_9PAST</name>
<keyword evidence="1" id="KW-0175">Coiled coil</keyword>
<keyword evidence="7" id="KW-1185">Reference proteome</keyword>
<feature type="region of interest" description="Disordered" evidence="2">
    <location>
        <begin position="1289"/>
        <end position="1311"/>
    </location>
</feature>
<feature type="region of interest" description="Disordered" evidence="2">
    <location>
        <begin position="784"/>
        <end position="823"/>
    </location>
</feature>
<dbReference type="Pfam" id="PF18857">
    <property type="entry name" value="LPD38"/>
    <property type="match status" value="1"/>
</dbReference>
<protein>
    <recommendedName>
        <fullName evidence="8">Phage MuF C-terminal domain-containing protein</fullName>
    </recommendedName>
</protein>
<dbReference type="Pfam" id="PF18819">
    <property type="entry name" value="MuF_C"/>
    <property type="match status" value="1"/>
</dbReference>
<accession>A0A1V3IIF3</accession>
<dbReference type="RefSeq" id="WP_077493404.1">
    <property type="nucleotide sequence ID" value="NZ_MLHG01000016.1"/>
</dbReference>
<feature type="domain" description="Phage MuF C-terminal" evidence="4">
    <location>
        <begin position="1148"/>
        <end position="1246"/>
    </location>
</feature>
<proteinExistence type="predicted"/>
<evidence type="ECO:0000259" key="4">
    <source>
        <dbReference type="Pfam" id="PF18819"/>
    </source>
</evidence>
<dbReference type="STRING" id="1908257.BKK47_02780"/>
<feature type="domain" description="Large polyvalent protein associated" evidence="5">
    <location>
        <begin position="2016"/>
        <end position="2167"/>
    </location>
</feature>
<sequence>MPKFDTQLQKQLQEYFAPLSSGFSNMLSPKEVAELQKAYGFEQPKPRQLSERDRAARLEAFNTNLATESAEMGKAFINNTANLPAEERYRAWEQAQEALKRQYAHLTEEQQQTALSAFNEHADVFRLADEEAGFFSRAGDALSYIPTTFTKLGEQVTGLVAPESDARKWFKEATDEVENWRSDEAKMRALRSADAMAKAKANGELGFTQFFSNAVENPLETIGQFTESALPTIGAAVVGTAAAPVTGGASLALPFVVGGVQGAGETRNEIYDHLMAMPESQLQQSPQYQALLSQGLTPQQARSQLAGSLIEHGGEVLATGLSSAALSQLGGLARIGQVGKGVLGSTAGKFASELITEPTDEVFQQFMGNKAINDIDPTHSLSDGLGEAAAGGLLFGAAGGAIAAADNAYRKPSEEQIQANSDQAVDDIANNTQPEPQPTQPKSPVNGNVLESVLAGYQSDEARFNELYSDLKSDIEDGKLQQRLNEGDREYADLARAYLEQTGQLQSESAVENEQVFADTEVKTTEPEQETTQPVFDEDRLEQYRQASQDIVSAYQRGDITEREVNSRYAEIIQRYPEHQQLAQELYRRQQEDQEQQVLYSRSPMKSVEANIARGRERMTQAILDKADVKRGMYNGEFGWVDFVWGDDGLTKPFNKKGEPVGKGIAHIIEARMRKDGMSYAQAARMLIDNIVEAIAKGKAGKVWSSPNGKDLSVQIDHNGYRVALAKRKGSNSWIITGFKLHQTGVNGVGGDTSATTHVKPTLTRQNVGAVDVFEDANRKGYDKSIPTITSPTLPRADKGAPNVASDSGQFANPNGLSNDTALELGRPTNISQLNDTHAHSQRGRGVVAENGDNLANSAQVVNQIAQDQQTLSRLLGDETASHIQVVDRNTEIPSGKDVKKLISDGVEGWFEISTKKLYLISDNITADETLSRDERLAWVAWHELAHAGVRVKYGDALTRILASAAENVVVKVMARKIQQDRGDISYPVAVEEALVEIYAAFETGNWAALENRYKTKIHESYKQGKNSVADHLTKIANYIRKLMNLIFRSPKFTEKMTTSDVFNTLSGIKEGINTISTSQQDQVMQDDVRYSLNENADSDFAKAVDDLVSGEQAETKIIHVGTTPDVLKMLGLPDTDVIIHAKTLSKVMFDKHAVEPTVLKAIPAQINNPVAVMRSSTQQNGYVVLTELTERVNGVDKPIVAALHLKQTQQGIELINIASVYGRNHSQIQRGLENDLLYWNKEKGAEFLNNFTLQLRSSSLENSSEKGTDIVDTFGLQLPAYVSQEQSIGSDVKTETDLSQYQSEQSGNDIRYSRKPSVLEQIESGEIHRSEDETTLRSLLSEKEFSKAWEYFKVKADTALADQTRPVAEWLKNLEQSGLITHAEQVSIVHQMNRTDGVKNAANARMMQKYLQPLMKNINALAKKHNMSVEQAKFYAEYWLSARYSIEKNNEYLANEKQKIEEALQAIEEAKNAGDGEALAQATREHRRAERQYRYRKADVESQVWGRDKQGNQLYQPKVGTAGGWSIPHAQTIMRNIEAKIPAKEIEIATKPLFEAIEENLAMNLASGRITREQYHKYRQNKHYVPLTGDNEIDLEKENDYIGGAGRKAKNVSKDKAAKGRSNSEAEGAIDATWRMLDKTITNAAWQPFKNSIDELYETAKENALKEGHSEREAQKLAEEATGITKQLMKGTTRTSDDVLIRKYGDNYYEYKLPDNVMKALNSSQTVSPLGDLWGFRQIKTLTGWFARGVTQLKPMFALKNMVRDSWEKSILLTTREILGSNGKDLDQKAKNKIGRDMTKLVWGAHLGRNGIYKATAKFAKEGGTANLDDRKDAQGNYLNKEQGYLKEMIDSGALSTYSAMLARTRKDLDKEFKQYGNPTLATKAMRLAEMWNTTFDTVSSLASYMALRENGISPAQASGLVLGLMDFRKQGSFTKHFKGFYAFLNPAIQGGKNNLMFIRTRRGQVYLASRVLMGMMVYQLLSALAGDDDEAGGKMDSKGDLSREIRIPTPLGDIRVPVGYGAPQMAWNMAVNMMRYFNGQIHLSDAVGNIVAHNAKSLMPVSPNETSVTKDPFAKIANTLTPTIFKPFVELATDRNAFGNKITPNWVNEKELHATQSKSNTAPFWEDVAKTMYDVFGMDAHPESYQHLINAYKGFLGSAGDLATALIENPNRVAQGKPMSIPLFNDFFALKGESRVGTLYYESKAEMENLAKAYKYEQEHHPENVKTWLTPERKRLLALNEEANKAIGVVRKVKANATKGLEKKQISQGEYDKRLALYYKKVDEVQRRILFKYRTLEKLNTKKTH</sequence>
<evidence type="ECO:0000259" key="5">
    <source>
        <dbReference type="Pfam" id="PF18857"/>
    </source>
</evidence>